<dbReference type="Proteomes" id="UP000008817">
    <property type="component" value="Plasmid pA"/>
</dbReference>
<protein>
    <recommendedName>
        <fullName evidence="1">HD domain-containing protein</fullName>
    </recommendedName>
</protein>
<dbReference type="PANTHER" id="PTHR11373">
    <property type="entry name" value="DEOXYNUCLEOSIDE TRIPHOSPHATE TRIPHOSPHOHYDROLASE"/>
    <property type="match status" value="1"/>
</dbReference>
<geneLocation type="plasmid" evidence="2 3">
    <name>pA</name>
</geneLocation>
<dbReference type="KEGG" id="rec:RHECIAT_PA0000105"/>
<keyword evidence="2" id="KW-0614">Plasmid</keyword>
<dbReference type="GO" id="GO:0008832">
    <property type="term" value="F:dGTPase activity"/>
    <property type="evidence" value="ECO:0007669"/>
    <property type="project" value="TreeGrafter"/>
</dbReference>
<accession>B3Q195</accession>
<gene>
    <name evidence="2" type="ordered locus">RHECIAT_PA0000105</name>
</gene>
<name>B3Q195_RHIE6</name>
<dbReference type="InterPro" id="IPR050135">
    <property type="entry name" value="dGTPase-like"/>
</dbReference>
<evidence type="ECO:0000313" key="3">
    <source>
        <dbReference type="Proteomes" id="UP000008817"/>
    </source>
</evidence>
<reference evidence="2 3" key="1">
    <citation type="submission" date="2008-04" db="EMBL/GenBank/DDBJ databases">
        <title>Genome diversity and DNA divergence of Rhizobium etli.</title>
        <authorList>
            <person name="Gonzalez V."/>
            <person name="Acosta J.L."/>
            <person name="Santamaria R.I."/>
            <person name="Bustos P."/>
            <person name="Hernandez-Gonzalez I.L."/>
            <person name="Fernandez J.L."/>
            <person name="Diaz R."/>
            <person name="Flores M."/>
            <person name="Mora J."/>
            <person name="Palacios R."/>
            <person name="Davila G."/>
        </authorList>
    </citation>
    <scope>NUCLEOTIDE SEQUENCE [LARGE SCALE GENOMIC DNA]</scope>
    <source>
        <strain evidence="3">CIAT 652</strain>
        <plasmid evidence="3">Plasmid pA</plasmid>
    </source>
</reference>
<dbReference type="CDD" id="cd00077">
    <property type="entry name" value="HDc"/>
    <property type="match status" value="1"/>
</dbReference>
<dbReference type="Pfam" id="PF01966">
    <property type="entry name" value="HD"/>
    <property type="match status" value="1"/>
</dbReference>
<proteinExistence type="predicted"/>
<sequence>MRAFRSFDPLYGRTEFSSFEAALIRTPEVQRLRNVRMCNINSLLITGASEISRFEHTLGVARLAKEWVKASNSAAETAAIISAAAMLHDMKTGPFGHSLEYIFADDPDLEDLNHQRVGERFEDAFFQRAKANVSYLGASFHAQTLIGKYWSQVADAIAGDGPLGPLISSQMDLDNIDNVVRLAYHVGIASREDSDVALSLARDLRVISGKLSIHSSSIPHVKRWQSLRHQLYRYLLHDWAEFSAKAMLTKAIELATSADIIGVDSWILTDDLLVHQLISASVGVNQNIGTLVKRIMLADLYYPVSLRRSFNTIGYDELSNPSAKRALEEKMSHALKCQTIVHVILDRSKTDRGVNLHVRDRNEDSEIGESSNELLIGLFSSREQSEKVNSRAAAEFQRAISHIVGDSQPLADPLEDPFQKSASQFKLI</sequence>
<dbReference type="GO" id="GO:0006203">
    <property type="term" value="P:dGTP catabolic process"/>
    <property type="evidence" value="ECO:0007669"/>
    <property type="project" value="TreeGrafter"/>
</dbReference>
<organism evidence="2 3">
    <name type="scientific">Rhizobium etli (strain CIAT 652)</name>
    <dbReference type="NCBI Taxonomy" id="491916"/>
    <lineage>
        <taxon>Bacteria</taxon>
        <taxon>Pseudomonadati</taxon>
        <taxon>Pseudomonadota</taxon>
        <taxon>Alphaproteobacteria</taxon>
        <taxon>Hyphomicrobiales</taxon>
        <taxon>Rhizobiaceae</taxon>
        <taxon>Rhizobium/Agrobacterium group</taxon>
        <taxon>Rhizobium</taxon>
    </lineage>
</organism>
<feature type="domain" description="HD" evidence="1">
    <location>
        <begin position="53"/>
        <end position="124"/>
    </location>
</feature>
<dbReference type="PANTHER" id="PTHR11373:SF4">
    <property type="entry name" value="DEOXYNUCLEOSIDE TRIPHOSPHATE TRIPHOSPHOHYDROLASE SAMHD1"/>
    <property type="match status" value="1"/>
</dbReference>
<dbReference type="AlphaFoldDB" id="B3Q195"/>
<evidence type="ECO:0000313" key="2">
    <source>
        <dbReference type="EMBL" id="ACE93451.1"/>
    </source>
</evidence>
<evidence type="ECO:0000259" key="1">
    <source>
        <dbReference type="Pfam" id="PF01966"/>
    </source>
</evidence>
<dbReference type="HOGENOM" id="CLU_640719_0_0_5"/>
<dbReference type="Gene3D" id="1.10.3210.10">
    <property type="entry name" value="Hypothetical protein af1432"/>
    <property type="match status" value="1"/>
</dbReference>
<dbReference type="SUPFAM" id="SSF109604">
    <property type="entry name" value="HD-domain/PDEase-like"/>
    <property type="match status" value="1"/>
</dbReference>
<dbReference type="InterPro" id="IPR006674">
    <property type="entry name" value="HD_domain"/>
</dbReference>
<dbReference type="EMBL" id="CP001075">
    <property type="protein sequence ID" value="ACE93451.1"/>
    <property type="molecule type" value="Genomic_DNA"/>
</dbReference>
<dbReference type="InterPro" id="IPR003607">
    <property type="entry name" value="HD/PDEase_dom"/>
</dbReference>